<reference evidence="2 3" key="1">
    <citation type="submission" date="2019-02" db="EMBL/GenBank/DDBJ databases">
        <title>Deep-cultivation of Planctomycetes and their phenomic and genomic characterization uncovers novel biology.</title>
        <authorList>
            <person name="Wiegand S."/>
            <person name="Jogler M."/>
            <person name="Boedeker C."/>
            <person name="Pinto D."/>
            <person name="Vollmers J."/>
            <person name="Rivas-Marin E."/>
            <person name="Kohn T."/>
            <person name="Peeters S.H."/>
            <person name="Heuer A."/>
            <person name="Rast P."/>
            <person name="Oberbeckmann S."/>
            <person name="Bunk B."/>
            <person name="Jeske O."/>
            <person name="Meyerdierks A."/>
            <person name="Storesund J.E."/>
            <person name="Kallscheuer N."/>
            <person name="Luecker S."/>
            <person name="Lage O.M."/>
            <person name="Pohl T."/>
            <person name="Merkel B.J."/>
            <person name="Hornburger P."/>
            <person name="Mueller R.-W."/>
            <person name="Bruemmer F."/>
            <person name="Labrenz M."/>
            <person name="Spormann A.M."/>
            <person name="Op den Camp H."/>
            <person name="Overmann J."/>
            <person name="Amann R."/>
            <person name="Jetten M.S.M."/>
            <person name="Mascher T."/>
            <person name="Medema M.H."/>
            <person name="Devos D.P."/>
            <person name="Kaster A.-K."/>
            <person name="Ovreas L."/>
            <person name="Rohde M."/>
            <person name="Galperin M.Y."/>
            <person name="Jogler C."/>
        </authorList>
    </citation>
    <scope>NUCLEOTIDE SEQUENCE [LARGE SCALE GENOMIC DNA]</scope>
    <source>
        <strain evidence="2 3">ElP</strain>
    </source>
</reference>
<organism evidence="2 3">
    <name type="scientific">Tautonia plasticadhaerens</name>
    <dbReference type="NCBI Taxonomy" id="2527974"/>
    <lineage>
        <taxon>Bacteria</taxon>
        <taxon>Pseudomonadati</taxon>
        <taxon>Planctomycetota</taxon>
        <taxon>Planctomycetia</taxon>
        <taxon>Isosphaerales</taxon>
        <taxon>Isosphaeraceae</taxon>
        <taxon>Tautonia</taxon>
    </lineage>
</organism>
<dbReference type="RefSeq" id="WP_145273365.1">
    <property type="nucleotide sequence ID" value="NZ_CP036426.1"/>
</dbReference>
<keyword evidence="1" id="KW-0472">Membrane</keyword>
<evidence type="ECO:0000313" key="2">
    <source>
        <dbReference type="EMBL" id="QDV36693.1"/>
    </source>
</evidence>
<evidence type="ECO:0000313" key="3">
    <source>
        <dbReference type="Proteomes" id="UP000317835"/>
    </source>
</evidence>
<dbReference type="KEGG" id="tpla:ElP_46220"/>
<feature type="transmembrane region" description="Helical" evidence="1">
    <location>
        <begin position="12"/>
        <end position="29"/>
    </location>
</feature>
<dbReference type="AlphaFoldDB" id="A0A518H774"/>
<dbReference type="OrthoDB" id="9891226at2"/>
<gene>
    <name evidence="2" type="ORF">ElP_46220</name>
</gene>
<dbReference type="EMBL" id="CP036426">
    <property type="protein sequence ID" value="QDV36693.1"/>
    <property type="molecule type" value="Genomic_DNA"/>
</dbReference>
<keyword evidence="1" id="KW-1133">Transmembrane helix</keyword>
<keyword evidence="3" id="KW-1185">Reference proteome</keyword>
<proteinExistence type="predicted"/>
<name>A0A518H774_9BACT</name>
<evidence type="ECO:0000256" key="1">
    <source>
        <dbReference type="SAM" id="Phobius"/>
    </source>
</evidence>
<accession>A0A518H774</accession>
<keyword evidence="1" id="KW-0812">Transmembrane</keyword>
<sequence>MLESRTPALRPIASWGLALVVLAIGGMMINSRSQARPISPQAGDVRVVYVATPAPSQASQIRPGEALPQIQRQEWSSNVDGQEFSRRVQAAAARLAAEGYAIVSVTPLLRGEAKTQERQGGATDVGVGGLPTIIGGFGTGWGAGYSVTDGVMIVGQMPPG</sequence>
<dbReference type="Proteomes" id="UP000317835">
    <property type="component" value="Chromosome"/>
</dbReference>
<protein>
    <submittedName>
        <fullName evidence="2">Uncharacterized protein</fullName>
    </submittedName>
</protein>